<dbReference type="EMBL" id="EF676626">
    <property type="protein sequence ID" value="ABR16516.1"/>
    <property type="molecule type" value="mRNA"/>
</dbReference>
<name>B8LLI6_PICSI</name>
<dbReference type="OMA" id="VFFNARE"/>
<dbReference type="Pfam" id="PF06974">
    <property type="entry name" value="WS_DGAT_C"/>
    <property type="match status" value="1"/>
</dbReference>
<accession>B8LLI6</accession>
<dbReference type="PANTHER" id="PTHR31650">
    <property type="entry name" value="O-ACYLTRANSFERASE (WSD1-LIKE) FAMILY PROTEIN"/>
    <property type="match status" value="1"/>
</dbReference>
<feature type="domain" description="O-acyltransferase WSD1 C-terminal" evidence="1">
    <location>
        <begin position="44"/>
        <end position="188"/>
    </location>
</feature>
<dbReference type="PANTHER" id="PTHR31650:SF34">
    <property type="entry name" value="O-ACYLTRANSFERASE WSD1-LIKE ISOFORM X1"/>
    <property type="match status" value="1"/>
</dbReference>
<proteinExistence type="evidence at transcript level"/>
<sequence length="192" mass="21558">MPKDAVIKQMKNSRVTAISMINLRALAGLQNINEMLKQNAQTPWGNRFGFLLVPIPIMGTLKNPLEFMRRIKGNMDKHKISLGMFITARLLRYLASLKVPRAVSRPSYNVITNTTMMISNMIGPVEKIVMGGNTVKSFSFFVSGVPQALQVCIVSYMDVVVLQVYAHKAYVDANIMSDCFMEGFEEMKKMAL</sequence>
<dbReference type="GO" id="GO:0019432">
    <property type="term" value="P:triglyceride biosynthetic process"/>
    <property type="evidence" value="ECO:0007669"/>
    <property type="project" value="TreeGrafter"/>
</dbReference>
<protein>
    <recommendedName>
        <fullName evidence="1">O-acyltransferase WSD1 C-terminal domain-containing protein</fullName>
    </recommendedName>
</protein>
<dbReference type="InterPro" id="IPR009721">
    <property type="entry name" value="O-acyltransferase_WSD1_C"/>
</dbReference>
<reference evidence="2" key="1">
    <citation type="submission" date="2007-06" db="EMBL/GenBank/DDBJ databases">
        <title>Full length cDNA sequences from Sitka Spruce (Picea sitchensis).</title>
        <authorList>
            <person name="Ralph S.G."/>
            <person name="Chun H.E."/>
            <person name="Liao N."/>
            <person name="Ali J."/>
            <person name="Reid K."/>
            <person name="Kolosova N."/>
            <person name="Cooper N."/>
            <person name="Cullis C."/>
            <person name="Jancsik S."/>
            <person name="Moore R."/>
            <person name="Mayo M."/>
            <person name="Wagner S."/>
            <person name="Holt R.A."/>
            <person name="Jones S.J.M."/>
            <person name="Marra M.A."/>
            <person name="Ritland C.E."/>
            <person name="Ritland K."/>
            <person name="Bohlmann J."/>
        </authorList>
    </citation>
    <scope>NUCLEOTIDE SEQUENCE</scope>
    <source>
        <tissue evidence="2">Green portion of the leader tissue</tissue>
    </source>
</reference>
<evidence type="ECO:0000313" key="2">
    <source>
        <dbReference type="EMBL" id="ABR16516.1"/>
    </source>
</evidence>
<organism evidence="2">
    <name type="scientific">Picea sitchensis</name>
    <name type="common">Sitka spruce</name>
    <name type="synonym">Pinus sitchensis</name>
    <dbReference type="NCBI Taxonomy" id="3332"/>
    <lineage>
        <taxon>Eukaryota</taxon>
        <taxon>Viridiplantae</taxon>
        <taxon>Streptophyta</taxon>
        <taxon>Embryophyta</taxon>
        <taxon>Tracheophyta</taxon>
        <taxon>Spermatophyta</taxon>
        <taxon>Pinopsida</taxon>
        <taxon>Pinidae</taxon>
        <taxon>Conifers I</taxon>
        <taxon>Pinales</taxon>
        <taxon>Pinaceae</taxon>
        <taxon>Picea</taxon>
    </lineage>
</organism>
<dbReference type="GO" id="GO:0008374">
    <property type="term" value="F:O-acyltransferase activity"/>
    <property type="evidence" value="ECO:0007669"/>
    <property type="project" value="InterPro"/>
</dbReference>
<dbReference type="GO" id="GO:0005886">
    <property type="term" value="C:plasma membrane"/>
    <property type="evidence" value="ECO:0007669"/>
    <property type="project" value="TreeGrafter"/>
</dbReference>
<evidence type="ECO:0000259" key="1">
    <source>
        <dbReference type="Pfam" id="PF06974"/>
    </source>
</evidence>
<dbReference type="InterPro" id="IPR045034">
    <property type="entry name" value="O-acyltransferase_WSD1-like"/>
</dbReference>
<dbReference type="AlphaFoldDB" id="B8LLI6"/>